<keyword evidence="2" id="KW-0547">Nucleotide-binding</keyword>
<dbReference type="SUPFAM" id="SSF48334">
    <property type="entry name" value="DNA repair protein MutS, domain III"/>
    <property type="match status" value="1"/>
</dbReference>
<feature type="domain" description="DNA mismatch repair proteins mutS family" evidence="7">
    <location>
        <begin position="700"/>
        <end position="716"/>
    </location>
</feature>
<dbReference type="SUPFAM" id="SSF53150">
    <property type="entry name" value="DNA repair protein MutS, domain II"/>
    <property type="match status" value="1"/>
</dbReference>
<dbReference type="PIRSF" id="PIRSF005813">
    <property type="entry name" value="MSH2"/>
    <property type="match status" value="1"/>
</dbReference>
<organism evidence="8 9">
    <name type="scientific">Zasmidium cellare</name>
    <name type="common">Wine cellar mold</name>
    <name type="synonym">Racodium cellare</name>
    <dbReference type="NCBI Taxonomy" id="395010"/>
    <lineage>
        <taxon>Eukaryota</taxon>
        <taxon>Fungi</taxon>
        <taxon>Dikarya</taxon>
        <taxon>Ascomycota</taxon>
        <taxon>Pezizomycotina</taxon>
        <taxon>Dothideomycetes</taxon>
        <taxon>Dothideomycetidae</taxon>
        <taxon>Mycosphaerellales</taxon>
        <taxon>Mycosphaerellaceae</taxon>
        <taxon>Zasmidium</taxon>
    </lineage>
</organism>
<feature type="compositionally biased region" description="Gly residues" evidence="6">
    <location>
        <begin position="904"/>
        <end position="922"/>
    </location>
</feature>
<dbReference type="Gene3D" id="3.40.50.300">
    <property type="entry name" value="P-loop containing nucleotide triphosphate hydrolases"/>
    <property type="match status" value="1"/>
</dbReference>
<accession>A0ABR0EGA6</accession>
<evidence type="ECO:0000313" key="9">
    <source>
        <dbReference type="Proteomes" id="UP001305779"/>
    </source>
</evidence>
<dbReference type="InterPro" id="IPR000432">
    <property type="entry name" value="DNA_mismatch_repair_MutS_C"/>
</dbReference>
<name>A0ABR0EGA6_ZASCE</name>
<evidence type="ECO:0000259" key="7">
    <source>
        <dbReference type="PROSITE" id="PS00486"/>
    </source>
</evidence>
<dbReference type="InterPro" id="IPR027417">
    <property type="entry name" value="P-loop_NTPase"/>
</dbReference>
<gene>
    <name evidence="8" type="ORF">PRZ48_008361</name>
</gene>
<comment type="similarity">
    <text evidence="1">Belongs to the DNA mismatch repair MutS family.</text>
</comment>
<feature type="compositionally biased region" description="Acidic residues" evidence="6">
    <location>
        <begin position="879"/>
        <end position="900"/>
    </location>
</feature>
<dbReference type="InterPro" id="IPR036678">
    <property type="entry name" value="MutS_con_dom_sf"/>
</dbReference>
<dbReference type="InterPro" id="IPR007696">
    <property type="entry name" value="DNA_mismatch_repair_MutS_core"/>
</dbReference>
<dbReference type="SMART" id="SM00534">
    <property type="entry name" value="MUTSac"/>
    <property type="match status" value="1"/>
</dbReference>
<dbReference type="Gene3D" id="3.30.420.110">
    <property type="entry name" value="MutS, connector domain"/>
    <property type="match status" value="1"/>
</dbReference>
<dbReference type="SUPFAM" id="SSF52540">
    <property type="entry name" value="P-loop containing nucleoside triphosphate hydrolases"/>
    <property type="match status" value="1"/>
</dbReference>
<dbReference type="EMBL" id="JAXOVC010000006">
    <property type="protein sequence ID" value="KAK4500175.1"/>
    <property type="molecule type" value="Genomic_DNA"/>
</dbReference>
<feature type="compositionally biased region" description="Polar residues" evidence="6">
    <location>
        <begin position="52"/>
        <end position="71"/>
    </location>
</feature>
<feature type="region of interest" description="Disordered" evidence="6">
    <location>
        <begin position="874"/>
        <end position="922"/>
    </location>
</feature>
<dbReference type="SMART" id="SM00533">
    <property type="entry name" value="MUTSd"/>
    <property type="match status" value="1"/>
</dbReference>
<comment type="caution">
    <text evidence="8">The sequence shown here is derived from an EMBL/GenBank/DDBJ whole genome shotgun (WGS) entry which is preliminary data.</text>
</comment>
<protein>
    <recommendedName>
        <fullName evidence="7">DNA mismatch repair proteins mutS family domain-containing protein</fullName>
    </recommendedName>
</protein>
<feature type="compositionally biased region" description="Low complexity" evidence="6">
    <location>
        <begin position="80"/>
        <end position="92"/>
    </location>
</feature>
<keyword evidence="5" id="KW-0469">Meiosis</keyword>
<dbReference type="Pfam" id="PF05192">
    <property type="entry name" value="MutS_III"/>
    <property type="match status" value="1"/>
</dbReference>
<keyword evidence="9" id="KW-1185">Reference proteome</keyword>
<dbReference type="PANTHER" id="PTHR11361:SF21">
    <property type="entry name" value="MUTS PROTEIN HOMOLOG 4"/>
    <property type="match status" value="1"/>
</dbReference>
<dbReference type="InterPro" id="IPR007860">
    <property type="entry name" value="DNA_mmatch_repair_MutS_con_dom"/>
</dbReference>
<dbReference type="Proteomes" id="UP001305779">
    <property type="component" value="Unassembled WGS sequence"/>
</dbReference>
<evidence type="ECO:0000256" key="1">
    <source>
        <dbReference type="ARBA" id="ARBA00006271"/>
    </source>
</evidence>
<evidence type="ECO:0000256" key="5">
    <source>
        <dbReference type="ARBA" id="ARBA00023254"/>
    </source>
</evidence>
<reference evidence="8 9" key="1">
    <citation type="journal article" date="2023" name="G3 (Bethesda)">
        <title>A chromosome-level genome assembly of Zasmidium syzygii isolated from banana leaves.</title>
        <authorList>
            <person name="van Westerhoven A.C."/>
            <person name="Mehrabi R."/>
            <person name="Talebi R."/>
            <person name="Steentjes M.B.F."/>
            <person name="Corcolon B."/>
            <person name="Chong P.A."/>
            <person name="Kema G.H.J."/>
            <person name="Seidl M.F."/>
        </authorList>
    </citation>
    <scope>NUCLEOTIDE SEQUENCE [LARGE SCALE GENOMIC DNA]</scope>
    <source>
        <strain evidence="8 9">P124</strain>
    </source>
</reference>
<evidence type="ECO:0000256" key="6">
    <source>
        <dbReference type="SAM" id="MobiDB-lite"/>
    </source>
</evidence>
<sequence length="922" mass="101988">MDPRSRPPSTSHSTASSYFTRTATYKIPITGSESTSSYDSSYQTRPAPGDGISTSYHLTTTNDYDTATASRPPTVYRSNGRPGTATTRPRTGYSTLGMENQEIVCAVSESRGVSPMVGLAFINLDTGEAVLSQLNDSQTYVKTTHKITVFQPTYILIVNTAAHPKSKLFSILEDQLDDLQAKIVLLDRQYWSETTGLEYIQQLAFRQDVESIKTAVTGNYFAVCCFAAALKYTELALAKTFPMHSLRLSYQPSEGSMTIDLATIKSLELVQNLHNPKSKDCLFGLLNETLTPMGARTLRSNILQPVTDPETLGRRYDAVEELSTKEQMFFSVRTALKSFLDADQILTKLIVVPKHVGIHETEHAINNVIALKHLICNAKPVFEALAGARSEMLLTIQSNCAVENVEAVMGLINSVINEDITFARTPLDMRNQRNYAVKSGVNGLLDVARQTYRESTADAIAHMTETAEEHNLPLTTKFEAARQFYFLLKTIDLEDGRTLPPIFINVYRRKGTIECQTLDLVKQNQKISDAHHEVLLMSDEAIQHLIASVREHMFSLFKIAESVAMLDMLCSFAHAATSQDYIRPLITPTLALRAARHPIREKLQRTKFIPNDIYATPQTRFQVLTGANMSGKSTYIRTVALQTIMAQVGSFVPATYATFPIIRQLFARVSLDDNIEANVSTFAAEMREAAFILRNIEPSSMAIIDELGRGTSTRDGMAIALAIAEALIDSHALVWFATHFRDLSHILSERAGVVSLHLSVDTSTPNTLAPLYTIASGTSSTTHYGLQLAALLPLPADILPRATHIANTLENQSSRRKNASIGVLTARRRKLMLNLREHLTQARDGRMNDGELKQWLKDLQAEFVTRMVKLDEERRELESGEGEEMIDEVEEGSFVEEEEATGGSTVGGSYGTRGGGTTMGTS</sequence>
<dbReference type="Pfam" id="PF00488">
    <property type="entry name" value="MutS_V"/>
    <property type="match status" value="1"/>
</dbReference>
<dbReference type="InterPro" id="IPR045076">
    <property type="entry name" value="MutS"/>
</dbReference>
<keyword evidence="3" id="KW-0067">ATP-binding</keyword>
<feature type="compositionally biased region" description="Low complexity" evidence="6">
    <location>
        <begin position="32"/>
        <end position="41"/>
    </location>
</feature>
<proteinExistence type="inferred from homology"/>
<dbReference type="PROSITE" id="PS00486">
    <property type="entry name" value="DNA_MISMATCH_REPAIR_2"/>
    <property type="match status" value="1"/>
</dbReference>
<feature type="region of interest" description="Disordered" evidence="6">
    <location>
        <begin position="30"/>
        <end position="93"/>
    </location>
</feature>
<dbReference type="Gene3D" id="1.10.1420.10">
    <property type="match status" value="2"/>
</dbReference>
<evidence type="ECO:0000256" key="2">
    <source>
        <dbReference type="ARBA" id="ARBA00022741"/>
    </source>
</evidence>
<evidence type="ECO:0000256" key="3">
    <source>
        <dbReference type="ARBA" id="ARBA00022840"/>
    </source>
</evidence>
<dbReference type="PANTHER" id="PTHR11361">
    <property type="entry name" value="DNA MISMATCH REPAIR PROTEIN MUTS FAMILY MEMBER"/>
    <property type="match status" value="1"/>
</dbReference>
<dbReference type="InterPro" id="IPR011184">
    <property type="entry name" value="DNA_mismatch_repair_Msh2"/>
</dbReference>
<keyword evidence="4" id="KW-0238">DNA-binding</keyword>
<evidence type="ECO:0000256" key="4">
    <source>
        <dbReference type="ARBA" id="ARBA00023125"/>
    </source>
</evidence>
<dbReference type="InterPro" id="IPR036187">
    <property type="entry name" value="DNA_mismatch_repair_MutS_sf"/>
</dbReference>
<dbReference type="Pfam" id="PF05188">
    <property type="entry name" value="MutS_II"/>
    <property type="match status" value="1"/>
</dbReference>
<evidence type="ECO:0000313" key="8">
    <source>
        <dbReference type="EMBL" id="KAK4500175.1"/>
    </source>
</evidence>